<dbReference type="PANTHER" id="PTHR19316:SF18">
    <property type="entry name" value="HSP70-BINDING PROTEIN 1"/>
    <property type="match status" value="1"/>
</dbReference>
<dbReference type="OrthoDB" id="10250458at2759"/>
<evidence type="ECO:0008006" key="3">
    <source>
        <dbReference type="Google" id="ProtNLM"/>
    </source>
</evidence>
<gene>
    <name evidence="1" type="ORF">RFI_01811</name>
</gene>
<dbReference type="Proteomes" id="UP000023152">
    <property type="component" value="Unassembled WGS sequence"/>
</dbReference>
<dbReference type="Gene3D" id="1.25.10.10">
    <property type="entry name" value="Leucine-rich Repeat Variant"/>
    <property type="match status" value="1"/>
</dbReference>
<dbReference type="InterPro" id="IPR011989">
    <property type="entry name" value="ARM-like"/>
</dbReference>
<dbReference type="EMBL" id="ASPP01001815">
    <property type="protein sequence ID" value="ETO35249.1"/>
    <property type="molecule type" value="Genomic_DNA"/>
</dbReference>
<dbReference type="InterPro" id="IPR050693">
    <property type="entry name" value="Hsp70_NEF-Inhibitors"/>
</dbReference>
<dbReference type="PANTHER" id="PTHR19316">
    <property type="entry name" value="PROTEIN FOLDING REGULATOR"/>
    <property type="match status" value="1"/>
</dbReference>
<proteinExistence type="predicted"/>
<accession>X6PB02</accession>
<keyword evidence="2" id="KW-1185">Reference proteome</keyword>
<dbReference type="InterPro" id="IPR016024">
    <property type="entry name" value="ARM-type_fold"/>
</dbReference>
<organism evidence="1 2">
    <name type="scientific">Reticulomyxa filosa</name>
    <dbReference type="NCBI Taxonomy" id="46433"/>
    <lineage>
        <taxon>Eukaryota</taxon>
        <taxon>Sar</taxon>
        <taxon>Rhizaria</taxon>
        <taxon>Retaria</taxon>
        <taxon>Foraminifera</taxon>
        <taxon>Monothalamids</taxon>
        <taxon>Reticulomyxidae</taxon>
        <taxon>Reticulomyxa</taxon>
    </lineage>
</organism>
<evidence type="ECO:0000313" key="2">
    <source>
        <dbReference type="Proteomes" id="UP000023152"/>
    </source>
</evidence>
<evidence type="ECO:0000313" key="1">
    <source>
        <dbReference type="EMBL" id="ETO35249.1"/>
    </source>
</evidence>
<reference evidence="1 2" key="1">
    <citation type="journal article" date="2013" name="Curr. Biol.">
        <title>The Genome of the Foraminiferan Reticulomyxa filosa.</title>
        <authorList>
            <person name="Glockner G."/>
            <person name="Hulsmann N."/>
            <person name="Schleicher M."/>
            <person name="Noegel A.A."/>
            <person name="Eichinger L."/>
            <person name="Gallinger C."/>
            <person name="Pawlowski J."/>
            <person name="Sierra R."/>
            <person name="Euteneuer U."/>
            <person name="Pillet L."/>
            <person name="Moustafa A."/>
            <person name="Platzer M."/>
            <person name="Groth M."/>
            <person name="Szafranski K."/>
            <person name="Schliwa M."/>
        </authorList>
    </citation>
    <scope>NUCLEOTIDE SEQUENCE [LARGE SCALE GENOMIC DNA]</scope>
</reference>
<comment type="caution">
    <text evidence="1">The sequence shown here is derived from an EMBL/GenBank/DDBJ whole genome shotgun (WGS) entry which is preliminary data.</text>
</comment>
<dbReference type="GO" id="GO:0005783">
    <property type="term" value="C:endoplasmic reticulum"/>
    <property type="evidence" value="ECO:0007669"/>
    <property type="project" value="TreeGrafter"/>
</dbReference>
<dbReference type="AlphaFoldDB" id="X6PB02"/>
<sequence>MFVTKQNKTKQKSQMPPDDITQMRTILNRMGNETVEKISEENIKERDEKIANDLKMLHEMLDQVDNGENFGLMNGFELMVTYLQPNDTTDYSLEVKFNAAHAIGLACQNNQKAFAMALKAQCIPTIFQQLEQTIPKQLEQVKAADLVNYQLKLLYGLSSLIRQNPSGLQVFQQQIHGDDTIFRWLNTPEVVQSFNNRVLLKLLTLIVDITTLNDNWTEKSIFINSRFCQVLCHPSLASLVSTQYRGRELLLSYIQQILASRFNDCFHIAESGLHEIQKHINSATHSTSSDSDSEFDLLQAKIINDMLQLFKNS</sequence>
<dbReference type="GO" id="GO:0000774">
    <property type="term" value="F:adenyl-nucleotide exchange factor activity"/>
    <property type="evidence" value="ECO:0007669"/>
    <property type="project" value="TreeGrafter"/>
</dbReference>
<dbReference type="SUPFAM" id="SSF48371">
    <property type="entry name" value="ARM repeat"/>
    <property type="match status" value="1"/>
</dbReference>
<protein>
    <recommendedName>
        <fullName evidence="3">Nucleotide exchange factor Fes1 domain-containing protein</fullName>
    </recommendedName>
</protein>
<name>X6PB02_RETFI</name>